<dbReference type="AlphaFoldDB" id="A0A7W9AEU5"/>
<comment type="caution">
    <text evidence="2">The sequence shown here is derived from an EMBL/GenBank/DDBJ whole genome shotgun (WGS) entry which is preliminary data.</text>
</comment>
<evidence type="ECO:0000313" key="2">
    <source>
        <dbReference type="EMBL" id="MBB5684315.1"/>
    </source>
</evidence>
<accession>A0A7W9AEU5</accession>
<evidence type="ECO:0000313" key="3">
    <source>
        <dbReference type="Proteomes" id="UP000549617"/>
    </source>
</evidence>
<name>A0A7W9AEU5_9SPHN</name>
<reference evidence="2 3" key="1">
    <citation type="submission" date="2020-08" db="EMBL/GenBank/DDBJ databases">
        <title>Genomic Encyclopedia of Type Strains, Phase IV (KMG-IV): sequencing the most valuable type-strain genomes for metagenomic binning, comparative biology and taxonomic classification.</title>
        <authorList>
            <person name="Goeker M."/>
        </authorList>
    </citation>
    <scope>NUCLEOTIDE SEQUENCE [LARGE SCALE GENOMIC DNA]</scope>
    <source>
        <strain evidence="2 3">DSM 25079</strain>
    </source>
</reference>
<feature type="compositionally biased region" description="Low complexity" evidence="1">
    <location>
        <begin position="1"/>
        <end position="21"/>
    </location>
</feature>
<gene>
    <name evidence="2" type="ORF">FHS49_000306</name>
</gene>
<keyword evidence="3" id="KW-1185">Reference proteome</keyword>
<proteinExistence type="predicted"/>
<protein>
    <submittedName>
        <fullName evidence="2">Uncharacterized protein</fullName>
    </submittedName>
</protein>
<evidence type="ECO:0000256" key="1">
    <source>
        <dbReference type="SAM" id="MobiDB-lite"/>
    </source>
</evidence>
<feature type="compositionally biased region" description="Polar residues" evidence="1">
    <location>
        <begin position="181"/>
        <end position="196"/>
    </location>
</feature>
<dbReference type="EMBL" id="JACIJC010000001">
    <property type="protein sequence ID" value="MBB5684315.1"/>
    <property type="molecule type" value="Genomic_DNA"/>
</dbReference>
<sequence length="203" mass="21371">MASNAPRFAARQARAHAMPAATSGRADCPPPGRAQMRHAASYLAASAAIPRGDRQRIIAHGVFTPRAGRAASGAFNPGGYAVWGGPSPDARHPAAPATQRALAHAASRRRGNCRSAPISDAAGRGCGVIEDSKIAPYLPRSRGRLTSLRSKSEFVVNAKPIVNLFVLRRIRLTSSKFFISSPSPMQRSVGTPSGNVPDSARSR</sequence>
<organism evidence="2 3">
    <name type="scientific">Sphingobium boeckii</name>
    <dbReference type="NCBI Taxonomy" id="1082345"/>
    <lineage>
        <taxon>Bacteria</taxon>
        <taxon>Pseudomonadati</taxon>
        <taxon>Pseudomonadota</taxon>
        <taxon>Alphaproteobacteria</taxon>
        <taxon>Sphingomonadales</taxon>
        <taxon>Sphingomonadaceae</taxon>
        <taxon>Sphingobium</taxon>
    </lineage>
</organism>
<feature type="region of interest" description="Disordered" evidence="1">
    <location>
        <begin position="181"/>
        <end position="203"/>
    </location>
</feature>
<dbReference type="Proteomes" id="UP000549617">
    <property type="component" value="Unassembled WGS sequence"/>
</dbReference>
<feature type="region of interest" description="Disordered" evidence="1">
    <location>
        <begin position="1"/>
        <end position="31"/>
    </location>
</feature>